<keyword evidence="4" id="KW-0732">Signal</keyword>
<organism evidence="6 7">
    <name type="scientific">Favolaschia claudopus</name>
    <dbReference type="NCBI Taxonomy" id="2862362"/>
    <lineage>
        <taxon>Eukaryota</taxon>
        <taxon>Fungi</taxon>
        <taxon>Dikarya</taxon>
        <taxon>Basidiomycota</taxon>
        <taxon>Agaricomycotina</taxon>
        <taxon>Agaricomycetes</taxon>
        <taxon>Agaricomycetidae</taxon>
        <taxon>Agaricales</taxon>
        <taxon>Marasmiineae</taxon>
        <taxon>Mycenaceae</taxon>
        <taxon>Favolaschia</taxon>
    </lineage>
</organism>
<sequence>MRLSFRVLAISAISLVTCVQAAVIVPGATWTDTSGNVIQAHGGGFLKVGSTFYWFGEDKAANSALFSAVSCYSSTDMMTWTRQNNALTPIAGTMISTSNIVERPKVIFNKANSEYVMWFHSDTSNYGAAMVGVATAKSPCGPYTYKGSWSPLGAQSRDMGLFQDDDAAQTAYLLYASDNNQNFKISRLDANYYNVTAQVNVLSGSTLEAPGIVKRSGRYYLFASHTSGWDPNPNRWFVASSISSTFSAQSDVAPEAVRTYFSQNNYDMPLGTNAIYMGDRWRPSLLGSSRYIWLPMSWASGSPQLVWADVWSVNMAAGTFTVATGTTYEAESGAVSGSATIASDSSFSGGKAVGFLGNGGSVTITVQGIGQAQWVSLYYANGDSTWRNTTVRVLYVDRSLILFNKPPNFITQVQSPDSPLVNLLDDLKQGLELPTTPRRVHRLDKDTTGCLLFARSLNVTHDLSGQFQRRTVDKSYLALVCGGSRSFSERTGKIRNFLDHPNGRATVVDGPVDAPNSKESMTDWELLASSPNLPLSLVRLKLLTGRKHQLRVHLAQVLKTPILGDTLHSQNQPVEQLTDSLILPDNRMFLHASKIEFFRYRPVGAKKQFKIRMFAPLPQDFLEICSQAGIPVSDEERLGGLFKSDTSKDRDFQPVSDGEIPEVNGQWI</sequence>
<evidence type="ECO:0000259" key="5">
    <source>
        <dbReference type="Pfam" id="PF00849"/>
    </source>
</evidence>
<reference evidence="6 7" key="1">
    <citation type="journal article" date="2024" name="J Genomics">
        <title>Draft genome sequencing and assembly of Favolaschia claudopus CIRM-BRFM 2984 isolated from oak limbs.</title>
        <authorList>
            <person name="Navarro D."/>
            <person name="Drula E."/>
            <person name="Chaduli D."/>
            <person name="Cazenave R."/>
            <person name="Ahrendt S."/>
            <person name="Wang J."/>
            <person name="Lipzen A."/>
            <person name="Daum C."/>
            <person name="Barry K."/>
            <person name="Grigoriev I.V."/>
            <person name="Favel A."/>
            <person name="Rosso M.N."/>
            <person name="Martin F."/>
        </authorList>
    </citation>
    <scope>NUCLEOTIDE SEQUENCE [LARGE SCALE GENOMIC DNA]</scope>
    <source>
        <strain evidence="6 7">CIRM-BRFM 2984</strain>
    </source>
</reference>
<dbReference type="Pfam" id="PF00849">
    <property type="entry name" value="PseudoU_synth_2"/>
    <property type="match status" value="1"/>
</dbReference>
<dbReference type="SUPFAM" id="SSF55120">
    <property type="entry name" value="Pseudouridine synthase"/>
    <property type="match status" value="1"/>
</dbReference>
<dbReference type="Gene3D" id="3.30.2350.10">
    <property type="entry name" value="Pseudouridine synthase"/>
    <property type="match status" value="1"/>
</dbReference>
<dbReference type="InterPro" id="IPR023296">
    <property type="entry name" value="Glyco_hydro_beta-prop_sf"/>
</dbReference>
<dbReference type="GO" id="GO:0001522">
    <property type="term" value="P:pseudouridine synthesis"/>
    <property type="evidence" value="ECO:0007669"/>
    <property type="project" value="InterPro"/>
</dbReference>
<evidence type="ECO:0000313" key="6">
    <source>
        <dbReference type="EMBL" id="KAK7064660.1"/>
    </source>
</evidence>
<dbReference type="PROSITE" id="PS01129">
    <property type="entry name" value="PSI_RLU"/>
    <property type="match status" value="1"/>
</dbReference>
<name>A0AAW0EIR1_9AGAR</name>
<dbReference type="GO" id="GO:0009982">
    <property type="term" value="F:pseudouridine synthase activity"/>
    <property type="evidence" value="ECO:0007669"/>
    <property type="project" value="InterPro"/>
</dbReference>
<dbReference type="InterPro" id="IPR020103">
    <property type="entry name" value="PsdUridine_synth_cat_dom_sf"/>
</dbReference>
<feature type="signal peptide" evidence="4">
    <location>
        <begin position="1"/>
        <end position="21"/>
    </location>
</feature>
<proteinExistence type="inferred from homology"/>
<gene>
    <name evidence="6" type="ORF">R3P38DRAFT_3302155</name>
</gene>
<evidence type="ECO:0000256" key="2">
    <source>
        <dbReference type="ARBA" id="ARBA00022801"/>
    </source>
</evidence>
<dbReference type="InterPro" id="IPR006710">
    <property type="entry name" value="Glyco_hydro_43"/>
</dbReference>
<dbReference type="InterPro" id="IPR006145">
    <property type="entry name" value="PsdUridine_synth_RsuA/RluA"/>
</dbReference>
<accession>A0AAW0EIR1</accession>
<dbReference type="CDD" id="cd02869">
    <property type="entry name" value="PseudoU_synth_RluA_like"/>
    <property type="match status" value="1"/>
</dbReference>
<protein>
    <submittedName>
        <fullName evidence="6">Glycoside hydrolase family 43 protein</fullName>
    </submittedName>
</protein>
<keyword evidence="2 6" id="KW-0378">Hydrolase</keyword>
<evidence type="ECO:0000256" key="1">
    <source>
        <dbReference type="ARBA" id="ARBA00009865"/>
    </source>
</evidence>
<dbReference type="PANTHER" id="PTHR22925">
    <property type="entry name" value="GLYCOSYL HYDROLASE 43 FAMILY MEMBER"/>
    <property type="match status" value="1"/>
</dbReference>
<dbReference type="GO" id="GO:0005975">
    <property type="term" value="P:carbohydrate metabolic process"/>
    <property type="evidence" value="ECO:0007669"/>
    <property type="project" value="InterPro"/>
</dbReference>
<dbReference type="InterPro" id="IPR006224">
    <property type="entry name" value="PsdUridine_synth_RluA-like_CS"/>
</dbReference>
<comment type="caution">
    <text evidence="6">The sequence shown here is derived from an EMBL/GenBank/DDBJ whole genome shotgun (WGS) entry which is preliminary data.</text>
</comment>
<feature type="domain" description="Pseudouridine synthase RsuA/RluA-like" evidence="5">
    <location>
        <begin position="400"/>
        <end position="556"/>
    </location>
</feature>
<evidence type="ECO:0000313" key="7">
    <source>
        <dbReference type="Proteomes" id="UP001362999"/>
    </source>
</evidence>
<dbReference type="AlphaFoldDB" id="A0AAW0EIR1"/>
<dbReference type="SUPFAM" id="SSF75005">
    <property type="entry name" value="Arabinanase/levansucrase/invertase"/>
    <property type="match status" value="1"/>
</dbReference>
<feature type="chain" id="PRO_5043956718" evidence="4">
    <location>
        <begin position="22"/>
        <end position="668"/>
    </location>
</feature>
<dbReference type="Gene3D" id="2.115.10.20">
    <property type="entry name" value="Glycosyl hydrolase domain, family 43"/>
    <property type="match status" value="1"/>
</dbReference>
<comment type="similarity">
    <text evidence="1">Belongs to the glycosyl hydrolase 43 family.</text>
</comment>
<dbReference type="GO" id="GO:0004553">
    <property type="term" value="F:hydrolase activity, hydrolyzing O-glycosyl compounds"/>
    <property type="evidence" value="ECO:0007669"/>
    <property type="project" value="InterPro"/>
</dbReference>
<dbReference type="Pfam" id="PF04616">
    <property type="entry name" value="Glyco_hydro_43"/>
    <property type="match status" value="1"/>
</dbReference>
<evidence type="ECO:0000256" key="3">
    <source>
        <dbReference type="ARBA" id="ARBA00023295"/>
    </source>
</evidence>
<dbReference type="PANTHER" id="PTHR22925:SF3">
    <property type="entry name" value="GLYCOSYL HYDROLASE FAMILY PROTEIN 43"/>
    <property type="match status" value="1"/>
</dbReference>
<dbReference type="EMBL" id="JAWWNJ010000001">
    <property type="protein sequence ID" value="KAK7064660.1"/>
    <property type="molecule type" value="Genomic_DNA"/>
</dbReference>
<keyword evidence="7" id="KW-1185">Reference proteome</keyword>
<dbReference type="Proteomes" id="UP001362999">
    <property type="component" value="Unassembled WGS sequence"/>
</dbReference>
<dbReference type="CDD" id="cd18821">
    <property type="entry name" value="GH43_Pc3Gal43A-like"/>
    <property type="match status" value="1"/>
</dbReference>
<dbReference type="GO" id="GO:0003723">
    <property type="term" value="F:RNA binding"/>
    <property type="evidence" value="ECO:0007669"/>
    <property type="project" value="InterPro"/>
</dbReference>
<keyword evidence="3" id="KW-0326">Glycosidase</keyword>
<evidence type="ECO:0000256" key="4">
    <source>
        <dbReference type="SAM" id="SignalP"/>
    </source>
</evidence>